<gene>
    <name evidence="7" type="ORF">TrVE_jg11679</name>
</gene>
<evidence type="ECO:0000313" key="8">
    <source>
        <dbReference type="Proteomes" id="UP001165160"/>
    </source>
</evidence>
<feature type="domain" description="Metallo-beta-lactamase" evidence="6">
    <location>
        <begin position="27"/>
        <end position="198"/>
    </location>
</feature>
<dbReference type="InterPro" id="IPR036866">
    <property type="entry name" value="RibonucZ/Hydroxyglut_hydro"/>
</dbReference>
<evidence type="ECO:0000256" key="2">
    <source>
        <dbReference type="ARBA" id="ARBA00006759"/>
    </source>
</evidence>
<dbReference type="Gene3D" id="3.60.15.10">
    <property type="entry name" value="Ribonuclease Z/Hydroxyacylglutathione hydrolase-like"/>
    <property type="match status" value="1"/>
</dbReference>
<dbReference type="HAMAP" id="MF_01374">
    <property type="entry name" value="Glyoxalase_2"/>
    <property type="match status" value="1"/>
</dbReference>
<comment type="caution">
    <text evidence="7">The sequence shown here is derived from an EMBL/GenBank/DDBJ whole genome shotgun (WGS) entry which is preliminary data.</text>
</comment>
<sequence length="300" mass="32927">MSNSSDPQSGPQSGPQSCVTIIPTFSDNFCYLITYNQSTNLALLIDPAEPSVIWPLLSSPPLNELQITHILSTHHHWDHSGGNNEMVKLINDRAGSTKPNVIVIGGINDDVEGKTLSVTDKDEMTLGDFNVRFLETPGHTNGHICYYFESTFTKMVFTGDCLFVGGCGKFFEGGAEEMFGSFKKLAELPRETLVYVGHEYTVSNYNFAAKAVQTEAVVKRAKWAEEKRKRGEHTVPSTIGDEIDSNVFMMAVLNEEGADLSGDIWGGFLAKCGCSVGERDFLPAELLGKVREAKDKGMLK</sequence>
<dbReference type="NCBIfam" id="TIGR03413">
    <property type="entry name" value="GSH_gloB"/>
    <property type="match status" value="1"/>
</dbReference>
<dbReference type="InterPro" id="IPR001279">
    <property type="entry name" value="Metallo-B-lactamas"/>
</dbReference>
<dbReference type="AlphaFoldDB" id="A0A9W7EXD2"/>
<evidence type="ECO:0000256" key="4">
    <source>
        <dbReference type="ARBA" id="ARBA00022801"/>
    </source>
</evidence>
<dbReference type="InterPro" id="IPR035680">
    <property type="entry name" value="Clx_II_MBL"/>
</dbReference>
<name>A0A9W7EXD2_9STRA</name>
<dbReference type="InterPro" id="IPR017782">
    <property type="entry name" value="Hydroxyacylglutathione_Hdrlase"/>
</dbReference>
<evidence type="ECO:0000313" key="7">
    <source>
        <dbReference type="EMBL" id="GMH93977.1"/>
    </source>
</evidence>
<dbReference type="GO" id="GO:0046872">
    <property type="term" value="F:metal ion binding"/>
    <property type="evidence" value="ECO:0007669"/>
    <property type="project" value="UniProtKB-KW"/>
</dbReference>
<evidence type="ECO:0000259" key="6">
    <source>
        <dbReference type="SMART" id="SM00849"/>
    </source>
</evidence>
<keyword evidence="5" id="KW-0862">Zinc</keyword>
<dbReference type="EMBL" id="BRXX01000148">
    <property type="protein sequence ID" value="GMH93977.1"/>
    <property type="molecule type" value="Genomic_DNA"/>
</dbReference>
<keyword evidence="8" id="KW-1185">Reference proteome</keyword>
<keyword evidence="3" id="KW-0479">Metal-binding</keyword>
<dbReference type="SUPFAM" id="SSF56281">
    <property type="entry name" value="Metallo-hydrolase/oxidoreductase"/>
    <property type="match status" value="1"/>
</dbReference>
<keyword evidence="4" id="KW-0378">Hydrolase</keyword>
<dbReference type="Pfam" id="PF16123">
    <property type="entry name" value="HAGH_C"/>
    <property type="match status" value="1"/>
</dbReference>
<dbReference type="Pfam" id="PF00753">
    <property type="entry name" value="Lactamase_B"/>
    <property type="match status" value="1"/>
</dbReference>
<dbReference type="InterPro" id="IPR032282">
    <property type="entry name" value="HAGH_C"/>
</dbReference>
<evidence type="ECO:0000256" key="1">
    <source>
        <dbReference type="ARBA" id="ARBA00001947"/>
    </source>
</evidence>
<organism evidence="7 8">
    <name type="scientific">Triparma verrucosa</name>
    <dbReference type="NCBI Taxonomy" id="1606542"/>
    <lineage>
        <taxon>Eukaryota</taxon>
        <taxon>Sar</taxon>
        <taxon>Stramenopiles</taxon>
        <taxon>Ochrophyta</taxon>
        <taxon>Bolidophyceae</taxon>
        <taxon>Parmales</taxon>
        <taxon>Triparmaceae</taxon>
        <taxon>Triparma</taxon>
    </lineage>
</organism>
<dbReference type="GO" id="GO:0004416">
    <property type="term" value="F:hydroxyacylglutathione hydrolase activity"/>
    <property type="evidence" value="ECO:0007669"/>
    <property type="project" value="InterPro"/>
</dbReference>
<evidence type="ECO:0000256" key="3">
    <source>
        <dbReference type="ARBA" id="ARBA00022723"/>
    </source>
</evidence>
<dbReference type="SMART" id="SM00849">
    <property type="entry name" value="Lactamase_B"/>
    <property type="match status" value="1"/>
</dbReference>
<dbReference type="GO" id="GO:0019243">
    <property type="term" value="P:methylglyoxal catabolic process to D-lactate via S-lactoyl-glutathione"/>
    <property type="evidence" value="ECO:0007669"/>
    <property type="project" value="InterPro"/>
</dbReference>
<dbReference type="CDD" id="cd07723">
    <property type="entry name" value="hydroxyacylglutathione_hydrolase_MBL-fold"/>
    <property type="match status" value="1"/>
</dbReference>
<comment type="cofactor">
    <cofactor evidence="1">
        <name>Zn(2+)</name>
        <dbReference type="ChEBI" id="CHEBI:29105"/>
    </cofactor>
</comment>
<dbReference type="PANTHER" id="PTHR11935">
    <property type="entry name" value="BETA LACTAMASE DOMAIN"/>
    <property type="match status" value="1"/>
</dbReference>
<protein>
    <recommendedName>
        <fullName evidence="6">Metallo-beta-lactamase domain-containing protein</fullName>
    </recommendedName>
</protein>
<evidence type="ECO:0000256" key="5">
    <source>
        <dbReference type="ARBA" id="ARBA00022833"/>
    </source>
</evidence>
<dbReference type="PANTHER" id="PTHR11935:SF116">
    <property type="entry name" value="HYDROLASE PNKD-RELATED"/>
    <property type="match status" value="1"/>
</dbReference>
<reference evidence="8" key="1">
    <citation type="journal article" date="2023" name="Commun. Biol.">
        <title>Genome analysis of Parmales, the sister group of diatoms, reveals the evolutionary specialization of diatoms from phago-mixotrophs to photoautotrophs.</title>
        <authorList>
            <person name="Ban H."/>
            <person name="Sato S."/>
            <person name="Yoshikawa S."/>
            <person name="Yamada K."/>
            <person name="Nakamura Y."/>
            <person name="Ichinomiya M."/>
            <person name="Sato N."/>
            <person name="Blanc-Mathieu R."/>
            <person name="Endo H."/>
            <person name="Kuwata A."/>
            <person name="Ogata H."/>
        </authorList>
    </citation>
    <scope>NUCLEOTIDE SEQUENCE [LARGE SCALE GENOMIC DNA]</scope>
    <source>
        <strain evidence="8">NIES 3699</strain>
    </source>
</reference>
<accession>A0A9W7EXD2</accession>
<proteinExistence type="inferred from homology"/>
<dbReference type="Proteomes" id="UP001165160">
    <property type="component" value="Unassembled WGS sequence"/>
</dbReference>
<comment type="similarity">
    <text evidence="2">Belongs to the metallo-beta-lactamase superfamily. Glyoxalase II family.</text>
</comment>